<dbReference type="AlphaFoldDB" id="A0A6M8NU17"/>
<sequence>MKLYKFRQLTSCKDLERIIEILETNKFHCAKFSEMNDAMEGVYIATDSSKIDKILTEKNEKRICSFSSEKGFENFAMWGYYANGFKGIAIEIEVDESIVKKVKYEDEVPETANVEEILTTKLKYWEHEAEYRFITESNEDKCKIGEITRVYFGSPYENLENSDEIISKSKQILEYKKYKEKLKKFLNEKDIKICNFN</sequence>
<protein>
    <submittedName>
        <fullName evidence="1">Uncharacterized protein</fullName>
    </submittedName>
</protein>
<dbReference type="EMBL" id="NXII01000015">
    <property type="protein sequence ID" value="RXI39076.1"/>
    <property type="molecule type" value="Genomic_DNA"/>
</dbReference>
<accession>A0A6M8NU17</accession>
<reference evidence="1 2" key="1">
    <citation type="submission" date="2017-09" db="EMBL/GenBank/DDBJ databases">
        <title>Genomics of the genus Arcobacter.</title>
        <authorList>
            <person name="Perez-Cataluna A."/>
            <person name="Figueras M.J."/>
            <person name="Salas-Masso N."/>
        </authorList>
    </citation>
    <scope>NUCLEOTIDE SEQUENCE [LARGE SCALE GENOMIC DNA]</scope>
    <source>
        <strain evidence="1 2">CECT 7834</strain>
    </source>
</reference>
<gene>
    <name evidence="1" type="ORF">CP963_10400</name>
</gene>
<evidence type="ECO:0000313" key="2">
    <source>
        <dbReference type="Proteomes" id="UP000290378"/>
    </source>
</evidence>
<evidence type="ECO:0000313" key="1">
    <source>
        <dbReference type="EMBL" id="RXI39076.1"/>
    </source>
</evidence>
<comment type="caution">
    <text evidence="1">The sequence shown here is derived from an EMBL/GenBank/DDBJ whole genome shotgun (WGS) entry which is preliminary data.</text>
</comment>
<organism evidence="1 2">
    <name type="scientific">Arcobacter cloacae</name>
    <dbReference type="NCBI Taxonomy" id="1054034"/>
    <lineage>
        <taxon>Bacteria</taxon>
        <taxon>Pseudomonadati</taxon>
        <taxon>Campylobacterota</taxon>
        <taxon>Epsilonproteobacteria</taxon>
        <taxon>Campylobacterales</taxon>
        <taxon>Arcobacteraceae</taxon>
        <taxon>Arcobacter</taxon>
    </lineage>
</organism>
<dbReference type="RefSeq" id="WP_129014118.1">
    <property type="nucleotide sequence ID" value="NZ_CBCSEI010000012.1"/>
</dbReference>
<proteinExistence type="predicted"/>
<dbReference type="Proteomes" id="UP000290378">
    <property type="component" value="Unassembled WGS sequence"/>
</dbReference>
<keyword evidence="2" id="KW-1185">Reference proteome</keyword>
<name>A0A6M8NU17_9BACT</name>